<keyword evidence="1" id="KW-1133">Transmembrane helix</keyword>
<feature type="transmembrane region" description="Helical" evidence="1">
    <location>
        <begin position="160"/>
        <end position="182"/>
    </location>
</feature>
<evidence type="ECO:0000256" key="2">
    <source>
        <dbReference type="SAM" id="SignalP"/>
    </source>
</evidence>
<sequence>MWRISPRWLLVSCILFPSISGVFSSMHVILSSIELFSIHELLSPKPTIYFSCQGEKKIILPDLKEKHFLYKFKGVESWQPLVELPDKKCKRCGFYELDHVKSDDVFDEWELCPDEFHEGIYVYFKEKEFNATFKCSDCAASVGGFLISHPNPSVDKKLNLAMAILVGVLTSLVTSAAIFGLFKYWQKRKREQNHARFLKLFDEGDDIDDELEL</sequence>
<evidence type="ECO:0000313" key="5">
    <source>
        <dbReference type="Proteomes" id="UP001412067"/>
    </source>
</evidence>
<evidence type="ECO:0000313" key="4">
    <source>
        <dbReference type="EMBL" id="KAK8956435.1"/>
    </source>
</evidence>
<keyword evidence="2" id="KW-0732">Signal</keyword>
<evidence type="ECO:0000256" key="1">
    <source>
        <dbReference type="SAM" id="Phobius"/>
    </source>
</evidence>
<feature type="domain" description="DUF7953" evidence="3">
    <location>
        <begin position="26"/>
        <end position="136"/>
    </location>
</feature>
<keyword evidence="1" id="KW-0472">Membrane</keyword>
<dbReference type="PANTHER" id="PTHR33780:SF3">
    <property type="entry name" value="EXPRESSED PROTEIN"/>
    <property type="match status" value="1"/>
</dbReference>
<dbReference type="Proteomes" id="UP001412067">
    <property type="component" value="Unassembled WGS sequence"/>
</dbReference>
<dbReference type="PANTHER" id="PTHR33780">
    <property type="entry name" value="EXPRESSED PROTEIN"/>
    <property type="match status" value="1"/>
</dbReference>
<accession>A0ABR2M1S4</accession>
<reference evidence="4 5" key="1">
    <citation type="journal article" date="2022" name="Nat. Plants">
        <title>Genomes of leafy and leafless Platanthera orchids illuminate the evolution of mycoheterotrophy.</title>
        <authorList>
            <person name="Li M.H."/>
            <person name="Liu K.W."/>
            <person name="Li Z."/>
            <person name="Lu H.C."/>
            <person name="Ye Q.L."/>
            <person name="Zhang D."/>
            <person name="Wang J.Y."/>
            <person name="Li Y.F."/>
            <person name="Zhong Z.M."/>
            <person name="Liu X."/>
            <person name="Yu X."/>
            <person name="Liu D.K."/>
            <person name="Tu X.D."/>
            <person name="Liu B."/>
            <person name="Hao Y."/>
            <person name="Liao X.Y."/>
            <person name="Jiang Y.T."/>
            <person name="Sun W.H."/>
            <person name="Chen J."/>
            <person name="Chen Y.Q."/>
            <person name="Ai Y."/>
            <person name="Zhai J.W."/>
            <person name="Wu S.S."/>
            <person name="Zhou Z."/>
            <person name="Hsiao Y.Y."/>
            <person name="Wu W.L."/>
            <person name="Chen Y.Y."/>
            <person name="Lin Y.F."/>
            <person name="Hsu J.L."/>
            <person name="Li C.Y."/>
            <person name="Wang Z.W."/>
            <person name="Zhao X."/>
            <person name="Zhong W.Y."/>
            <person name="Ma X.K."/>
            <person name="Ma L."/>
            <person name="Huang J."/>
            <person name="Chen G.Z."/>
            <person name="Huang M.Z."/>
            <person name="Huang L."/>
            <person name="Peng D.H."/>
            <person name="Luo Y.B."/>
            <person name="Zou S.Q."/>
            <person name="Chen S.P."/>
            <person name="Lan S."/>
            <person name="Tsai W.C."/>
            <person name="Van de Peer Y."/>
            <person name="Liu Z.J."/>
        </authorList>
    </citation>
    <scope>NUCLEOTIDE SEQUENCE [LARGE SCALE GENOMIC DNA]</scope>
    <source>
        <strain evidence="4">Lor288</strain>
    </source>
</reference>
<name>A0ABR2M1S4_9ASPA</name>
<keyword evidence="5" id="KW-1185">Reference proteome</keyword>
<organism evidence="4 5">
    <name type="scientific">Platanthera guangdongensis</name>
    <dbReference type="NCBI Taxonomy" id="2320717"/>
    <lineage>
        <taxon>Eukaryota</taxon>
        <taxon>Viridiplantae</taxon>
        <taxon>Streptophyta</taxon>
        <taxon>Embryophyta</taxon>
        <taxon>Tracheophyta</taxon>
        <taxon>Spermatophyta</taxon>
        <taxon>Magnoliopsida</taxon>
        <taxon>Liliopsida</taxon>
        <taxon>Asparagales</taxon>
        <taxon>Orchidaceae</taxon>
        <taxon>Orchidoideae</taxon>
        <taxon>Orchideae</taxon>
        <taxon>Orchidinae</taxon>
        <taxon>Platanthera</taxon>
    </lineage>
</organism>
<dbReference type="InterPro" id="IPR057713">
    <property type="entry name" value="DUF7953"/>
</dbReference>
<keyword evidence="1" id="KW-0812">Transmembrane</keyword>
<evidence type="ECO:0000259" key="3">
    <source>
        <dbReference type="Pfam" id="PF25829"/>
    </source>
</evidence>
<dbReference type="Pfam" id="PF25829">
    <property type="entry name" value="DUF7953"/>
    <property type="match status" value="1"/>
</dbReference>
<comment type="caution">
    <text evidence="4">The sequence shown here is derived from an EMBL/GenBank/DDBJ whole genome shotgun (WGS) entry which is preliminary data.</text>
</comment>
<feature type="chain" id="PRO_5046499593" description="DUF7953 domain-containing protein" evidence="2">
    <location>
        <begin position="22"/>
        <end position="213"/>
    </location>
</feature>
<protein>
    <recommendedName>
        <fullName evidence="3">DUF7953 domain-containing protein</fullName>
    </recommendedName>
</protein>
<dbReference type="EMBL" id="JBBWWR010000013">
    <property type="protein sequence ID" value="KAK8956435.1"/>
    <property type="molecule type" value="Genomic_DNA"/>
</dbReference>
<gene>
    <name evidence="4" type="ORF">KSP40_PGU020459</name>
</gene>
<feature type="signal peptide" evidence="2">
    <location>
        <begin position="1"/>
        <end position="21"/>
    </location>
</feature>
<proteinExistence type="predicted"/>